<evidence type="ECO:0000313" key="2">
    <source>
        <dbReference type="Proteomes" id="UP000820818"/>
    </source>
</evidence>
<protein>
    <submittedName>
        <fullName evidence="1">Uncharacterized protein</fullName>
    </submittedName>
</protein>
<dbReference type="PANTHER" id="PTHR21398">
    <property type="entry name" value="AGAP007094-PA"/>
    <property type="match status" value="1"/>
</dbReference>
<dbReference type="AlphaFoldDB" id="A0AAD5L0W1"/>
<reference evidence="1 2" key="1">
    <citation type="submission" date="2022-05" db="EMBL/GenBank/DDBJ databases">
        <title>A multi-omics perspective on studying reproductive biology in Daphnia sinensis.</title>
        <authorList>
            <person name="Jia J."/>
        </authorList>
    </citation>
    <scope>NUCLEOTIDE SEQUENCE [LARGE SCALE GENOMIC DNA]</scope>
    <source>
        <strain evidence="1 2">WSL</strain>
    </source>
</reference>
<dbReference type="PANTHER" id="PTHR21398:SF6">
    <property type="entry name" value="AGAP007094-PA"/>
    <property type="match status" value="1"/>
</dbReference>
<accession>A0AAD5L0W1</accession>
<proteinExistence type="predicted"/>
<dbReference type="SMART" id="SM00718">
    <property type="entry name" value="DM4_12"/>
    <property type="match status" value="2"/>
</dbReference>
<sequence>MKLHPFFTILVVVLTIRVDSAKIRSKVRRSALSLPTGSSLTVTMDLIIPVVPLINTTLTYLWFDLPLTFDLPTASTLNELYVSLGLLSDAPNDDNDSETANDLSHEFVEDQRANHDRRQVYQYAESFFQNFGLNGQVCVKRAICELAEAPLGSHGLFGKIFELLFLPSTTKDVQPQRNGSPVNASSLPVEFHYLGQSIEDDYTDAYLKGRKTGGCKQSKCSQLIEHCHHSNKSLHNNSLTLKMIRIWLLLVTGSLAVVFNNVETTANEELVTLNTGDGAMKEPEEEVRVGRRSSRRTALSLPANTSCKISFDMSVGISPLNNTFTSFTMSLPFRFVLPTHAQLNHLYGNLERLESDLTDGETAAKVIDYEFLEEQRANEQRRTIYQHIETLFKKFGFDGELCLQRAICELAEAPLGHYGMLGKLIHLVFSPSLLQFPEMMRRFLADHGNANRFRRDASLLPELELIEKPVEDQYTRAYLAGRERKCWARYSSCPISLFTLLNI</sequence>
<organism evidence="1 2">
    <name type="scientific">Daphnia sinensis</name>
    <dbReference type="NCBI Taxonomy" id="1820382"/>
    <lineage>
        <taxon>Eukaryota</taxon>
        <taxon>Metazoa</taxon>
        <taxon>Ecdysozoa</taxon>
        <taxon>Arthropoda</taxon>
        <taxon>Crustacea</taxon>
        <taxon>Branchiopoda</taxon>
        <taxon>Diplostraca</taxon>
        <taxon>Cladocera</taxon>
        <taxon>Anomopoda</taxon>
        <taxon>Daphniidae</taxon>
        <taxon>Daphnia</taxon>
        <taxon>Daphnia similis group</taxon>
    </lineage>
</organism>
<name>A0AAD5L0W1_9CRUS</name>
<evidence type="ECO:0000313" key="1">
    <source>
        <dbReference type="EMBL" id="KAI9562897.1"/>
    </source>
</evidence>
<dbReference type="InterPro" id="IPR006631">
    <property type="entry name" value="DM4_12"/>
</dbReference>
<comment type="caution">
    <text evidence="1">The sequence shown here is derived from an EMBL/GenBank/DDBJ whole genome shotgun (WGS) entry which is preliminary data.</text>
</comment>
<dbReference type="Pfam" id="PF07841">
    <property type="entry name" value="DM4_12"/>
    <property type="match status" value="2"/>
</dbReference>
<dbReference type="Proteomes" id="UP000820818">
    <property type="component" value="Linkage Group LG2"/>
</dbReference>
<keyword evidence="2" id="KW-1185">Reference proteome</keyword>
<gene>
    <name evidence="1" type="ORF">GHT06_010353</name>
</gene>
<dbReference type="EMBL" id="WJBH02000002">
    <property type="protein sequence ID" value="KAI9562897.1"/>
    <property type="molecule type" value="Genomic_DNA"/>
</dbReference>